<gene>
    <name evidence="2" type="ORF">PLEPLA_LOCUS30515</name>
</gene>
<dbReference type="Pfam" id="PF12070">
    <property type="entry name" value="SCAI"/>
    <property type="match status" value="1"/>
</dbReference>
<sequence length="229" mass="26136">MRHRKWLQKTRGWTSQTLVPSTNLTGSHIFPDLSLHGWSPEALSYHKESPPYPRVTRNPRGMSPMDDLRTKWNRHKQPVRGTSVRHLTINICLSDPLFNIPGDEDQVQPIGEELTITKVEHTHEGGSEESETRGDVKFSELTIDMFRMLQALEREPINLATQTSKQGTLEPNEKPAKRENPHKYLLYKPTFSQLFTFLSASFKELPANSVLLVYLSATGIFPAGHSDYE</sequence>
<protein>
    <submittedName>
        <fullName evidence="2">Uncharacterized protein</fullName>
    </submittedName>
</protein>
<keyword evidence="3" id="KW-1185">Reference proteome</keyword>
<evidence type="ECO:0000256" key="1">
    <source>
        <dbReference type="SAM" id="MobiDB-lite"/>
    </source>
</evidence>
<feature type="non-terminal residue" evidence="2">
    <location>
        <position position="229"/>
    </location>
</feature>
<dbReference type="GO" id="GO:0006351">
    <property type="term" value="P:DNA-templated transcription"/>
    <property type="evidence" value="ECO:0007669"/>
    <property type="project" value="InterPro"/>
</dbReference>
<evidence type="ECO:0000313" key="3">
    <source>
        <dbReference type="Proteomes" id="UP001153269"/>
    </source>
</evidence>
<dbReference type="InterPro" id="IPR022709">
    <property type="entry name" value="SCAI"/>
</dbReference>
<comment type="caution">
    <text evidence="2">The sequence shown here is derived from an EMBL/GenBank/DDBJ whole genome shotgun (WGS) entry which is preliminary data.</text>
</comment>
<dbReference type="AlphaFoldDB" id="A0A9N7UZY7"/>
<name>A0A9N7UZY7_PLEPL</name>
<proteinExistence type="predicted"/>
<reference evidence="2" key="1">
    <citation type="submission" date="2020-03" db="EMBL/GenBank/DDBJ databases">
        <authorList>
            <person name="Weist P."/>
        </authorList>
    </citation>
    <scope>NUCLEOTIDE SEQUENCE</scope>
</reference>
<dbReference type="GO" id="GO:0003714">
    <property type="term" value="F:transcription corepressor activity"/>
    <property type="evidence" value="ECO:0007669"/>
    <property type="project" value="InterPro"/>
</dbReference>
<dbReference type="Proteomes" id="UP001153269">
    <property type="component" value="Unassembled WGS sequence"/>
</dbReference>
<accession>A0A9N7UZY7</accession>
<organism evidence="2 3">
    <name type="scientific">Pleuronectes platessa</name>
    <name type="common">European plaice</name>
    <dbReference type="NCBI Taxonomy" id="8262"/>
    <lineage>
        <taxon>Eukaryota</taxon>
        <taxon>Metazoa</taxon>
        <taxon>Chordata</taxon>
        <taxon>Craniata</taxon>
        <taxon>Vertebrata</taxon>
        <taxon>Euteleostomi</taxon>
        <taxon>Actinopterygii</taxon>
        <taxon>Neopterygii</taxon>
        <taxon>Teleostei</taxon>
        <taxon>Neoteleostei</taxon>
        <taxon>Acanthomorphata</taxon>
        <taxon>Carangaria</taxon>
        <taxon>Pleuronectiformes</taxon>
        <taxon>Pleuronectoidei</taxon>
        <taxon>Pleuronectidae</taxon>
        <taxon>Pleuronectes</taxon>
    </lineage>
</organism>
<dbReference type="EMBL" id="CADEAL010002924">
    <property type="protein sequence ID" value="CAB1442797.1"/>
    <property type="molecule type" value="Genomic_DNA"/>
</dbReference>
<dbReference type="PANTHER" id="PTHR21243">
    <property type="entry name" value="PROTEIN SCAI"/>
    <property type="match status" value="1"/>
</dbReference>
<feature type="region of interest" description="Disordered" evidence="1">
    <location>
        <begin position="44"/>
        <end position="68"/>
    </location>
</feature>
<evidence type="ECO:0000313" key="2">
    <source>
        <dbReference type="EMBL" id="CAB1442797.1"/>
    </source>
</evidence>